<sequence length="77" mass="8488">MKQSYKKLLFVLSIAAPLTVSAEPTIHDLLECAVAAQIVADDMATDPHLSHIASFWQSEANWYSLGAYEQDSRFASS</sequence>
<name>A0A4Y3IS44_9VIBR</name>
<evidence type="ECO:0000313" key="3">
    <source>
        <dbReference type="Proteomes" id="UP000318242"/>
    </source>
</evidence>
<reference evidence="2 3" key="1">
    <citation type="submission" date="2019-06" db="EMBL/GenBank/DDBJ databases">
        <title>Whole genome shotgun sequence of Vibrio comitans NBRC 102076.</title>
        <authorList>
            <person name="Hosoyama A."/>
            <person name="Uohara A."/>
            <person name="Ohji S."/>
            <person name="Ichikawa N."/>
        </authorList>
    </citation>
    <scope>NUCLEOTIDE SEQUENCE [LARGE SCALE GENOMIC DNA]</scope>
    <source>
        <strain evidence="2 3">NBRC 102076</strain>
    </source>
</reference>
<comment type="caution">
    <text evidence="2">The sequence shown here is derived from an EMBL/GenBank/DDBJ whole genome shotgun (WGS) entry which is preliminary data.</text>
</comment>
<keyword evidence="1" id="KW-0732">Signal</keyword>
<accession>A0A4Y3IS44</accession>
<protein>
    <submittedName>
        <fullName evidence="2">Uncharacterized protein</fullName>
    </submittedName>
</protein>
<feature type="signal peptide" evidence="1">
    <location>
        <begin position="1"/>
        <end position="22"/>
    </location>
</feature>
<gene>
    <name evidence="2" type="ORF">VCO01S_31250</name>
</gene>
<evidence type="ECO:0000313" key="2">
    <source>
        <dbReference type="EMBL" id="GEA61932.1"/>
    </source>
</evidence>
<dbReference type="AlphaFoldDB" id="A0A4Y3IS44"/>
<feature type="chain" id="PRO_5021315144" evidence="1">
    <location>
        <begin position="23"/>
        <end position="77"/>
    </location>
</feature>
<dbReference type="EMBL" id="BJLH01000014">
    <property type="protein sequence ID" value="GEA61932.1"/>
    <property type="molecule type" value="Genomic_DNA"/>
</dbReference>
<dbReference type="Proteomes" id="UP000318242">
    <property type="component" value="Unassembled WGS sequence"/>
</dbReference>
<organism evidence="2 3">
    <name type="scientific">Vibrio comitans NBRC 102076</name>
    <dbReference type="NCBI Taxonomy" id="1219078"/>
    <lineage>
        <taxon>Bacteria</taxon>
        <taxon>Pseudomonadati</taxon>
        <taxon>Pseudomonadota</taxon>
        <taxon>Gammaproteobacteria</taxon>
        <taxon>Vibrionales</taxon>
        <taxon>Vibrionaceae</taxon>
        <taxon>Vibrio</taxon>
    </lineage>
</organism>
<keyword evidence="3" id="KW-1185">Reference proteome</keyword>
<proteinExistence type="predicted"/>
<evidence type="ECO:0000256" key="1">
    <source>
        <dbReference type="SAM" id="SignalP"/>
    </source>
</evidence>